<name>A0ABT7BJT6_9CYAN</name>
<feature type="region of interest" description="Disordered" evidence="1">
    <location>
        <begin position="1"/>
        <end position="144"/>
    </location>
</feature>
<accession>A0ABT7BJT6</accession>
<dbReference type="Proteomes" id="UP001231370">
    <property type="component" value="Unassembled WGS sequence"/>
</dbReference>
<feature type="compositionally biased region" description="Basic residues" evidence="1">
    <location>
        <begin position="78"/>
        <end position="88"/>
    </location>
</feature>
<organism evidence="3 4">
    <name type="scientific">Roseofilum halophilum BLCC-M91</name>
    <dbReference type="NCBI Taxonomy" id="3022259"/>
    <lineage>
        <taxon>Bacteria</taxon>
        <taxon>Bacillati</taxon>
        <taxon>Cyanobacteriota</taxon>
        <taxon>Cyanophyceae</taxon>
        <taxon>Desertifilales</taxon>
        <taxon>Desertifilaceae</taxon>
        <taxon>Roseofilum</taxon>
        <taxon>Roseofilum halophilum</taxon>
    </lineage>
</organism>
<evidence type="ECO:0000313" key="4">
    <source>
        <dbReference type="Proteomes" id="UP001231370"/>
    </source>
</evidence>
<feature type="transmembrane region" description="Helical" evidence="2">
    <location>
        <begin position="519"/>
        <end position="536"/>
    </location>
</feature>
<feature type="compositionally biased region" description="Basic and acidic residues" evidence="1">
    <location>
        <begin position="24"/>
        <end position="40"/>
    </location>
</feature>
<protein>
    <submittedName>
        <fullName evidence="3">Uncharacterized protein</fullName>
    </submittedName>
</protein>
<evidence type="ECO:0000256" key="1">
    <source>
        <dbReference type="SAM" id="MobiDB-lite"/>
    </source>
</evidence>
<feature type="compositionally biased region" description="Polar residues" evidence="1">
    <location>
        <begin position="95"/>
        <end position="117"/>
    </location>
</feature>
<keyword evidence="2" id="KW-0812">Transmembrane</keyword>
<reference evidence="3 4" key="1">
    <citation type="submission" date="2023-01" db="EMBL/GenBank/DDBJ databases">
        <title>Novel diversity within Roseofilum (Cyanobacteria; Desertifilaceae) from marine benthic mats with descriptions of four novel species.</title>
        <authorList>
            <person name="Wang Y."/>
            <person name="Berthold D.E."/>
            <person name="Hu J."/>
            <person name="Lefler F.W."/>
            <person name="Laughinghouse H.D. IV."/>
        </authorList>
    </citation>
    <scope>NUCLEOTIDE SEQUENCE [LARGE SCALE GENOMIC DNA]</scope>
    <source>
        <strain evidence="3 4">BLCC-M91</strain>
    </source>
</reference>
<dbReference type="RefSeq" id="WP_283762359.1">
    <property type="nucleotide sequence ID" value="NZ_JAQPOK010000074.1"/>
</dbReference>
<keyword evidence="2" id="KW-1133">Transmembrane helix</keyword>
<gene>
    <name evidence="3" type="ORF">PJF56_09235</name>
</gene>
<proteinExistence type="predicted"/>
<evidence type="ECO:0000256" key="2">
    <source>
        <dbReference type="SAM" id="Phobius"/>
    </source>
</evidence>
<comment type="caution">
    <text evidence="3">The sequence shown here is derived from an EMBL/GenBank/DDBJ whole genome shotgun (WGS) entry which is preliminary data.</text>
</comment>
<sequence>MKIRRKRTVRETVQPKTQLPKSRPWVDRSSDSTSKSEQEKSVAPTVPSLPVNSGGVLGRVSTLAPQENLYRSPTPPKNSRHRLYPQHLPRRDRTISPSHKSPLLSTIRRSPEPQSITPPKRHLNWGHLSSSLQREPDDSPITPWKPAHLLQRQSIIQRKDDSPGATTKPASAPPLETAQDLRVQDLAPQTERDDSTPTPPPTDSEQDLTENLDPQQQKIELDRAINELLAARSQFLENWGQNTAENQSQLEAIEKWIEKKAAQSGYSDLFYIYKNQDPLARAMILSQLGIGSFSLKEAKSKLKSRQLSKFGRKGFDWQKFSDALQTVRAVNPWDDTFIRDISELGGAVAAVGSASISQVANLVGGQAVADWSSEVASLLGVVGLLITAYREYTELLANNDLALYKTRVGKLGSTLADIGRYTSTGLGTLSTASENTGILHTLGSGLSTAAATSAAGAFAIVGGAINVGVGVSQYRQAGQNKKELEDLGDRQDLDSDLTKGAKLGAENQGWDQKAGAAKIAKGTAMILGGALLLAGLGPAGWIALAVAGVIGGTIALAKYFSWRKRKTDFVDQELGVNERYHRHTGRDVKTGFMATKFGLSKQEKARDQIRNDTLKQQGFVSADQYYFYRLNQMAGKILEKAQSEIQVLQQRDDLQGDGAKTDKTKLRDYLQANDLDPRQYPGLCILIGLGLKLTVKRIANSRLPGQSNVVKQLDYSS</sequence>
<feature type="transmembrane region" description="Helical" evidence="2">
    <location>
        <begin position="542"/>
        <end position="560"/>
    </location>
</feature>
<feature type="region of interest" description="Disordered" evidence="1">
    <location>
        <begin position="156"/>
        <end position="210"/>
    </location>
</feature>
<keyword evidence="2" id="KW-0472">Membrane</keyword>
<evidence type="ECO:0000313" key="3">
    <source>
        <dbReference type="EMBL" id="MDJ1179047.1"/>
    </source>
</evidence>
<keyword evidence="4" id="KW-1185">Reference proteome</keyword>
<dbReference type="EMBL" id="JAQPOK010000074">
    <property type="protein sequence ID" value="MDJ1179047.1"/>
    <property type="molecule type" value="Genomic_DNA"/>
</dbReference>